<reference evidence="3 6" key="1">
    <citation type="journal article" date="2015" name="Int. J. Syst. Evol. Microbiol.">
        <title>Algibacter amylolyticus sp. nov., isolated from intertidal sediment.</title>
        <authorList>
            <person name="Zhang D.C."/>
            <person name="Wu J."/>
            <person name="Neuner K."/>
            <person name="Yao J."/>
            <person name="Margesin R."/>
        </authorList>
    </citation>
    <scope>NUCLEOTIDE SEQUENCE [LARGE SCALE GENOMIC DNA]</scope>
    <source>
        <strain evidence="3 6">RU-4-M-4</strain>
    </source>
</reference>
<keyword evidence="1" id="KW-0732">Signal</keyword>
<dbReference type="InterPro" id="IPR018247">
    <property type="entry name" value="EF_Hand_1_Ca_BS"/>
</dbReference>
<keyword evidence="5" id="KW-1185">Reference proteome</keyword>
<dbReference type="GO" id="GO:0005509">
    <property type="term" value="F:calcium ion binding"/>
    <property type="evidence" value="ECO:0007669"/>
    <property type="project" value="InterPro"/>
</dbReference>
<evidence type="ECO:0000256" key="1">
    <source>
        <dbReference type="SAM" id="SignalP"/>
    </source>
</evidence>
<feature type="signal peptide" evidence="1">
    <location>
        <begin position="1"/>
        <end position="24"/>
    </location>
</feature>
<name>A0A5M7B709_9FLAO</name>
<proteinExistence type="predicted"/>
<dbReference type="EMBL" id="VMBF01000007">
    <property type="protein sequence ID" value="TSJ74565.1"/>
    <property type="molecule type" value="Genomic_DNA"/>
</dbReference>
<accession>A0A5M7B709</accession>
<evidence type="ECO:0000313" key="5">
    <source>
        <dbReference type="Proteomes" id="UP000315145"/>
    </source>
</evidence>
<comment type="caution">
    <text evidence="3">The sequence shown here is derived from an EMBL/GenBank/DDBJ whole genome shotgun (WGS) entry which is preliminary data.</text>
</comment>
<dbReference type="OrthoDB" id="1448179at2"/>
<feature type="chain" id="PRO_5024373359" description="EF-hand domain-containing protein" evidence="1">
    <location>
        <begin position="25"/>
        <end position="106"/>
    </location>
</feature>
<dbReference type="RefSeq" id="WP_144116674.1">
    <property type="nucleotide sequence ID" value="NZ_JACHGE010000010.1"/>
</dbReference>
<feature type="domain" description="EF-hand" evidence="2">
    <location>
        <begin position="27"/>
        <end position="62"/>
    </location>
</feature>
<evidence type="ECO:0000313" key="4">
    <source>
        <dbReference type="EMBL" id="TSJ74565.1"/>
    </source>
</evidence>
<dbReference type="Pfam" id="PF13202">
    <property type="entry name" value="EF-hand_5"/>
    <property type="match status" value="1"/>
</dbReference>
<dbReference type="PROSITE" id="PS00018">
    <property type="entry name" value="EF_HAND_1"/>
    <property type="match status" value="2"/>
</dbReference>
<dbReference type="PROSITE" id="PS50222">
    <property type="entry name" value="EF_HAND_2"/>
    <property type="match status" value="1"/>
</dbReference>
<dbReference type="InterPro" id="IPR011992">
    <property type="entry name" value="EF-hand-dom_pair"/>
</dbReference>
<dbReference type="InterPro" id="IPR002048">
    <property type="entry name" value="EF_hand_dom"/>
</dbReference>
<evidence type="ECO:0000313" key="6">
    <source>
        <dbReference type="Proteomes" id="UP000322315"/>
    </source>
</evidence>
<organism evidence="3 6">
    <name type="scientific">Algibacter amylolyticus</name>
    <dbReference type="NCBI Taxonomy" id="1608400"/>
    <lineage>
        <taxon>Bacteria</taxon>
        <taxon>Pseudomonadati</taxon>
        <taxon>Bacteroidota</taxon>
        <taxon>Flavobacteriia</taxon>
        <taxon>Flavobacteriales</taxon>
        <taxon>Flavobacteriaceae</taxon>
        <taxon>Algibacter</taxon>
    </lineage>
</organism>
<dbReference type="Proteomes" id="UP000322315">
    <property type="component" value="Unassembled WGS sequence"/>
</dbReference>
<protein>
    <recommendedName>
        <fullName evidence="2">EF-hand domain-containing protein</fullName>
    </recommendedName>
</protein>
<evidence type="ECO:0000259" key="2">
    <source>
        <dbReference type="PROSITE" id="PS50222"/>
    </source>
</evidence>
<dbReference type="EMBL" id="VWRS01000007">
    <property type="protein sequence ID" value="KAA5824088.1"/>
    <property type="molecule type" value="Genomic_DNA"/>
</dbReference>
<reference evidence="3" key="3">
    <citation type="submission" date="2019-09" db="EMBL/GenBank/DDBJ databases">
        <authorList>
            <person name="Zhang D.-C."/>
        </authorList>
    </citation>
    <scope>NUCLEOTIDE SEQUENCE</scope>
    <source>
        <strain evidence="3">RU-4-M-4</strain>
    </source>
</reference>
<evidence type="ECO:0000313" key="3">
    <source>
        <dbReference type="EMBL" id="KAA5824088.1"/>
    </source>
</evidence>
<dbReference type="Proteomes" id="UP000315145">
    <property type="component" value="Unassembled WGS sequence"/>
</dbReference>
<dbReference type="SUPFAM" id="SSF47473">
    <property type="entry name" value="EF-hand"/>
    <property type="match status" value="1"/>
</dbReference>
<dbReference type="AlphaFoldDB" id="A0A5M7B709"/>
<dbReference type="Gene3D" id="1.10.238.10">
    <property type="entry name" value="EF-hand"/>
    <property type="match status" value="1"/>
</dbReference>
<reference evidence="4 5" key="2">
    <citation type="submission" date="2019-07" db="EMBL/GenBank/DDBJ databases">
        <title>Algibacter marinivivus sp. nov., isolated from the surface of a marine red alga.</title>
        <authorList>
            <person name="Zhong X."/>
            <person name="Xu W."/>
            <person name="Zhang Y."/>
            <person name="Zhang Q."/>
            <person name="Du Z."/>
        </authorList>
    </citation>
    <scope>NUCLEOTIDE SEQUENCE [LARGE SCALE GENOMIC DNA]</scope>
    <source>
        <strain evidence="4 5">RU-4-M-4</strain>
    </source>
</reference>
<sequence length="106" mass="11965">MKLNTVKLGMLALGLFGFSITMSAQEKKEPNFEKMLKRFDADENGSVSLEEFKNVKRKNEIPAEKLEKQYAKLDADKDGAVTLVELKENWGKSKGKGKGKNKKKQD</sequence>
<gene>
    <name evidence="3" type="ORF">F2B50_10765</name>
    <name evidence="4" type="ORF">FPF71_10765</name>
</gene>